<keyword evidence="10" id="KW-0443">Lipid metabolism</keyword>
<proteinExistence type="inferred from homology"/>
<dbReference type="Gene3D" id="3.90.550.50">
    <property type="match status" value="1"/>
</dbReference>
<reference evidence="14" key="2">
    <citation type="submission" date="2025-08" db="UniProtKB">
        <authorList>
            <consortium name="Ensembl"/>
        </authorList>
    </citation>
    <scope>IDENTIFICATION</scope>
</reference>
<dbReference type="GO" id="GO:0030311">
    <property type="term" value="P:poly-N-acetyllactosamine biosynthetic process"/>
    <property type="evidence" value="ECO:0007669"/>
    <property type="project" value="TreeGrafter"/>
</dbReference>
<dbReference type="HOGENOM" id="CLU_036849_5_0_1"/>
<comment type="similarity">
    <text evidence="3 13">Belongs to the glycosyltransferase 31 family.</text>
</comment>
<dbReference type="AlphaFoldDB" id="H3A3A9"/>
<dbReference type="Ensembl" id="ENSLACT00000004166.1">
    <property type="protein sequence ID" value="ENSLACP00000004130.1"/>
    <property type="gene ID" value="ENSLACG00000003672.1"/>
</dbReference>
<keyword evidence="8" id="KW-1133">Transmembrane helix</keyword>
<evidence type="ECO:0000256" key="13">
    <source>
        <dbReference type="RuleBase" id="RU363063"/>
    </source>
</evidence>
<comment type="subcellular location">
    <subcellularLocation>
        <location evidence="1 13">Golgi apparatus membrane</location>
        <topology evidence="1 13">Single-pass type II membrane protein</topology>
    </subcellularLocation>
</comment>
<keyword evidence="9 13" id="KW-0333">Golgi apparatus</keyword>
<sequence>KDFLFYKYCKELPMLIGTGMCKTKENIFLLLVIKSLAENADRRAAVRSTWGRETVIGGRRVHRVFLLGQTQAKIRSKKLQALIQEESEVHGDIIQWAFRESFFNVTLKEYLLWKWFTEECHTVSFVFKGDDDVYVNVANIIQFLSDYNPNENLYAGDVFINTYAVRLKWSKYYIPLLMYGNKPYPPYIGGGGYLLSRQSIKLLQHAFQKIDIFPIDDAYVGMCAEAVGIKVMSHAGFRTHGQIPYDPCIYKELILVHKVLPNELYLIWSLIKHSTEKCSRIAKA</sequence>
<comment type="pathway">
    <text evidence="2">Protein modification; protein glycosylation.</text>
</comment>
<evidence type="ECO:0000256" key="11">
    <source>
        <dbReference type="ARBA" id="ARBA00023136"/>
    </source>
</evidence>
<keyword evidence="4 13" id="KW-0328">Glycosyltransferase</keyword>
<evidence type="ECO:0000313" key="14">
    <source>
        <dbReference type="Ensembl" id="ENSLACP00000004130.1"/>
    </source>
</evidence>
<keyword evidence="5" id="KW-0808">Transferase</keyword>
<evidence type="ECO:0000256" key="7">
    <source>
        <dbReference type="ARBA" id="ARBA00022968"/>
    </source>
</evidence>
<evidence type="ECO:0000256" key="9">
    <source>
        <dbReference type="ARBA" id="ARBA00023034"/>
    </source>
</evidence>
<dbReference type="eggNOG" id="KOG2287">
    <property type="taxonomic scope" value="Eukaryota"/>
</dbReference>
<reference evidence="15" key="1">
    <citation type="submission" date="2011-08" db="EMBL/GenBank/DDBJ databases">
        <title>The draft genome of Latimeria chalumnae.</title>
        <authorList>
            <person name="Di Palma F."/>
            <person name="Alfoldi J."/>
            <person name="Johnson J."/>
            <person name="Berlin A."/>
            <person name="Gnerre S."/>
            <person name="Jaffe D."/>
            <person name="MacCallum I."/>
            <person name="Young S."/>
            <person name="Walker B.J."/>
            <person name="Lander E."/>
            <person name="Lindblad-Toh K."/>
        </authorList>
    </citation>
    <scope>NUCLEOTIDE SEQUENCE [LARGE SCALE GENOMIC DNA]</scope>
    <source>
        <strain evidence="15">Wild caught</strain>
    </source>
</reference>
<keyword evidence="6" id="KW-0812">Transmembrane</keyword>
<name>H3A3A9_LATCH</name>
<dbReference type="PANTHER" id="PTHR11214">
    <property type="entry name" value="BETA-1,3-N-ACETYLGLUCOSAMINYLTRANSFERASE"/>
    <property type="match status" value="1"/>
</dbReference>
<dbReference type="GO" id="GO:0006493">
    <property type="term" value="P:protein O-linked glycosylation"/>
    <property type="evidence" value="ECO:0007669"/>
    <property type="project" value="TreeGrafter"/>
</dbReference>
<keyword evidence="11" id="KW-0472">Membrane</keyword>
<dbReference type="Pfam" id="PF01762">
    <property type="entry name" value="Galactosyl_T"/>
    <property type="match status" value="1"/>
</dbReference>
<protein>
    <recommendedName>
        <fullName evidence="13">Hexosyltransferase</fullName>
        <ecNumber evidence="13">2.4.1.-</ecNumber>
    </recommendedName>
</protein>
<dbReference type="EMBL" id="AFYH01211641">
    <property type="status" value="NOT_ANNOTATED_CDS"/>
    <property type="molecule type" value="Genomic_DNA"/>
</dbReference>
<evidence type="ECO:0000313" key="15">
    <source>
        <dbReference type="Proteomes" id="UP000008672"/>
    </source>
</evidence>
<keyword evidence="15" id="KW-1185">Reference proteome</keyword>
<dbReference type="EC" id="2.4.1.-" evidence="13"/>
<evidence type="ECO:0000256" key="10">
    <source>
        <dbReference type="ARBA" id="ARBA00023098"/>
    </source>
</evidence>
<reference evidence="14" key="3">
    <citation type="submission" date="2025-09" db="UniProtKB">
        <authorList>
            <consortium name="Ensembl"/>
        </authorList>
    </citation>
    <scope>IDENTIFICATION</scope>
</reference>
<dbReference type="GO" id="GO:0006629">
    <property type="term" value="P:lipid metabolic process"/>
    <property type="evidence" value="ECO:0007669"/>
    <property type="project" value="UniProtKB-KW"/>
</dbReference>
<evidence type="ECO:0000256" key="6">
    <source>
        <dbReference type="ARBA" id="ARBA00022692"/>
    </source>
</evidence>
<dbReference type="OMA" id="IPYDPCI"/>
<dbReference type="InterPro" id="IPR002659">
    <property type="entry name" value="Glyco_trans_31"/>
</dbReference>
<dbReference type="Proteomes" id="UP000008672">
    <property type="component" value="Unassembled WGS sequence"/>
</dbReference>
<dbReference type="InParanoid" id="H3A3A9"/>
<evidence type="ECO:0000256" key="5">
    <source>
        <dbReference type="ARBA" id="ARBA00022679"/>
    </source>
</evidence>
<evidence type="ECO:0000256" key="3">
    <source>
        <dbReference type="ARBA" id="ARBA00008661"/>
    </source>
</evidence>
<evidence type="ECO:0000256" key="12">
    <source>
        <dbReference type="ARBA" id="ARBA00023180"/>
    </source>
</evidence>
<keyword evidence="7" id="KW-0735">Signal-anchor</keyword>
<evidence type="ECO:0000256" key="1">
    <source>
        <dbReference type="ARBA" id="ARBA00004323"/>
    </source>
</evidence>
<organism evidence="14 15">
    <name type="scientific">Latimeria chalumnae</name>
    <name type="common">Coelacanth</name>
    <dbReference type="NCBI Taxonomy" id="7897"/>
    <lineage>
        <taxon>Eukaryota</taxon>
        <taxon>Metazoa</taxon>
        <taxon>Chordata</taxon>
        <taxon>Craniata</taxon>
        <taxon>Vertebrata</taxon>
        <taxon>Euteleostomi</taxon>
        <taxon>Coelacanthiformes</taxon>
        <taxon>Coelacanthidae</taxon>
        <taxon>Latimeria</taxon>
    </lineage>
</organism>
<dbReference type="FunFam" id="3.90.550.50:FF:000001">
    <property type="entry name" value="Hexosyltransferase"/>
    <property type="match status" value="1"/>
</dbReference>
<accession>H3A3A9</accession>
<evidence type="ECO:0000256" key="8">
    <source>
        <dbReference type="ARBA" id="ARBA00022989"/>
    </source>
</evidence>
<keyword evidence="12" id="KW-0325">Glycoprotein</keyword>
<dbReference type="STRING" id="7897.ENSLACP00000004130"/>
<dbReference type="GO" id="GO:0000139">
    <property type="term" value="C:Golgi membrane"/>
    <property type="evidence" value="ECO:0007669"/>
    <property type="project" value="UniProtKB-SubCell"/>
</dbReference>
<evidence type="ECO:0000256" key="4">
    <source>
        <dbReference type="ARBA" id="ARBA00022676"/>
    </source>
</evidence>
<dbReference type="GO" id="GO:0008532">
    <property type="term" value="F:N-acetyllactosaminide beta-1,3-N-acetylglucosaminyltransferase activity"/>
    <property type="evidence" value="ECO:0007669"/>
    <property type="project" value="TreeGrafter"/>
</dbReference>
<evidence type="ECO:0000256" key="2">
    <source>
        <dbReference type="ARBA" id="ARBA00004922"/>
    </source>
</evidence>
<dbReference type="PANTHER" id="PTHR11214:SF368">
    <property type="entry name" value="N-ACETYLLACTOSAMINIDE BETA-1,3-N-ACETYLGLUCOSAMINYLTRANSFERASE 4"/>
    <property type="match status" value="1"/>
</dbReference>
<dbReference type="GeneTree" id="ENSGT00940000157606"/>